<proteinExistence type="predicted"/>
<name>A0ACC0UA35_9AGAM</name>
<comment type="caution">
    <text evidence="1">The sequence shown here is derived from an EMBL/GenBank/DDBJ whole genome shotgun (WGS) entry which is preliminary data.</text>
</comment>
<gene>
    <name evidence="1" type="ORF">F5148DRAFT_1199436</name>
</gene>
<evidence type="ECO:0000313" key="2">
    <source>
        <dbReference type="Proteomes" id="UP001207468"/>
    </source>
</evidence>
<accession>A0ACC0UA35</accession>
<dbReference type="EMBL" id="JAGFNK010000101">
    <property type="protein sequence ID" value="KAI9508081.1"/>
    <property type="molecule type" value="Genomic_DNA"/>
</dbReference>
<reference evidence="1" key="1">
    <citation type="submission" date="2021-03" db="EMBL/GenBank/DDBJ databases">
        <title>Evolutionary priming and transition to the ectomycorrhizal habit in an iconic lineage of mushroom-forming fungi: is preadaptation a requirement?</title>
        <authorList>
            <consortium name="DOE Joint Genome Institute"/>
            <person name="Looney B.P."/>
            <person name="Miyauchi S."/>
            <person name="Morin E."/>
            <person name="Drula E."/>
            <person name="Courty P.E."/>
            <person name="Chicoki N."/>
            <person name="Fauchery L."/>
            <person name="Kohler A."/>
            <person name="Kuo A."/>
            <person name="LaButti K."/>
            <person name="Pangilinan J."/>
            <person name="Lipzen A."/>
            <person name="Riley R."/>
            <person name="Andreopoulos W."/>
            <person name="He G."/>
            <person name="Johnson J."/>
            <person name="Barry K.W."/>
            <person name="Grigoriev I.V."/>
            <person name="Nagy L."/>
            <person name="Hibbett D."/>
            <person name="Henrissat B."/>
            <person name="Matheny P.B."/>
            <person name="Labbe J."/>
            <person name="Martin A.F."/>
        </authorList>
    </citation>
    <scope>NUCLEOTIDE SEQUENCE</scope>
    <source>
        <strain evidence="1">BPL698</strain>
    </source>
</reference>
<sequence>MLIGGSRGLTPHSIVRAARPTHPRSVSKSLHSSVVRSKDHSDQSKLYAKSLLLPRTTFPQWTDPLKTEPLLRRKTCDDLYCWQWENNRGPLFVLHDGPPYANGDLHMGHALNKILKDIINRYHVLLGHRVHYLPGWDCHGLPIENKALKTVHVDDHRAISPEEIRSLANLTAVEAVESQKNEFRELGIMADWDGTDATYRTLDHDYEIRQLRIFRKMVERGLIYRHYRPVHYSPSSRSALAEAELVYKDDHVSHSVYVTFDLNLQSSVASVLLQNLVAGQTQIQLLVWTTTPWTLTANMGIAVHPDLTYALIRPAERTDESARVLIVALERLDVLSKIVGKAEVLAEIRGSELAGAHYRPLFASLAPDAAAQPLAVISSTHVTSDSGTGLVHCAPAHGPEDYNLFREQNLISSISNIVCHVGEGGLFTNEVTHVVGKDAGEALVGQSVLDSGSRTILALLKDMNRLLWIERFKHRYPYDWKTDKPVIVTATSQWFANLDDIKEGALKALETVKFYPQISRNRLESFIKSRSEWCISRQRVWGVPIPSLHHIPTDRAYLDPRILDHVLAVLDKRGAAYWWKGPIDEFLPPFLLEVDADWGNWRKGSDTMDVWFDSGSSWSFLPERGRAQPRADVCLEGSDQHRGWFQSQLLTAVGTAEADKNPIAPYGTLLTHGMVLDASGKKMSKSLGNIMSPMTIVKGGVDKKQPAYGADTLRLWAATVEYWRDMSIGPKILDQTSESLRKIRNSARFILGNIGDPATRARSGLVPKDQLGLVDRYVMHQLYELERTALSSYAEYNFPKVISTLTNFTNITLSSLYFDITKDNLYANSLSSTERRSTVTVLQHVLNTLVHIIAPVLPHLSEEIHSTLHGQPPSTEMSHVSSVFSKPWVPLSPVWYDPAAEQDMAQLLRIRSIVLGLLEQARGRRQLNSSTEAEVDIILPGIDNDLSRLISREESFLKTLFIVSDVFVVDKGSLGTSSTPWLYEDSEQLSGSNEPIVVRARPATLAKCPRCWTYTRSPQAVLCKRCTDVLAITSLD</sequence>
<organism evidence="1 2">
    <name type="scientific">Russula earlei</name>
    <dbReference type="NCBI Taxonomy" id="71964"/>
    <lineage>
        <taxon>Eukaryota</taxon>
        <taxon>Fungi</taxon>
        <taxon>Dikarya</taxon>
        <taxon>Basidiomycota</taxon>
        <taxon>Agaricomycotina</taxon>
        <taxon>Agaricomycetes</taxon>
        <taxon>Russulales</taxon>
        <taxon>Russulaceae</taxon>
        <taxon>Russula</taxon>
    </lineage>
</organism>
<dbReference type="Proteomes" id="UP001207468">
    <property type="component" value="Unassembled WGS sequence"/>
</dbReference>
<protein>
    <submittedName>
        <fullName evidence="1">Isoleucyl-tRNA synthetase</fullName>
    </submittedName>
</protein>
<evidence type="ECO:0000313" key="1">
    <source>
        <dbReference type="EMBL" id="KAI9508081.1"/>
    </source>
</evidence>
<keyword evidence="2" id="KW-1185">Reference proteome</keyword>